<proteinExistence type="predicted"/>
<reference evidence="2" key="1">
    <citation type="submission" date="2023-03" db="EMBL/GenBank/DDBJ databases">
        <title>Massive genome expansion in bonnet fungi (Mycena s.s.) driven by repeated elements and novel gene families across ecological guilds.</title>
        <authorList>
            <consortium name="Lawrence Berkeley National Laboratory"/>
            <person name="Harder C.B."/>
            <person name="Miyauchi S."/>
            <person name="Viragh M."/>
            <person name="Kuo A."/>
            <person name="Thoen E."/>
            <person name="Andreopoulos B."/>
            <person name="Lu D."/>
            <person name="Skrede I."/>
            <person name="Drula E."/>
            <person name="Henrissat B."/>
            <person name="Morin E."/>
            <person name="Kohler A."/>
            <person name="Barry K."/>
            <person name="LaButti K."/>
            <person name="Morin E."/>
            <person name="Salamov A."/>
            <person name="Lipzen A."/>
            <person name="Mereny Z."/>
            <person name="Hegedus B."/>
            <person name="Baldrian P."/>
            <person name="Stursova M."/>
            <person name="Weitz H."/>
            <person name="Taylor A."/>
            <person name="Grigoriev I.V."/>
            <person name="Nagy L.G."/>
            <person name="Martin F."/>
            <person name="Kauserud H."/>
        </authorList>
    </citation>
    <scope>NUCLEOTIDE SEQUENCE</scope>
    <source>
        <strain evidence="2">9144</strain>
    </source>
</reference>
<organism evidence="2 3">
    <name type="scientific">Mycena pura</name>
    <dbReference type="NCBI Taxonomy" id="153505"/>
    <lineage>
        <taxon>Eukaryota</taxon>
        <taxon>Fungi</taxon>
        <taxon>Dikarya</taxon>
        <taxon>Basidiomycota</taxon>
        <taxon>Agaricomycotina</taxon>
        <taxon>Agaricomycetes</taxon>
        <taxon>Agaricomycetidae</taxon>
        <taxon>Agaricales</taxon>
        <taxon>Marasmiineae</taxon>
        <taxon>Mycenaceae</taxon>
        <taxon>Mycena</taxon>
    </lineage>
</organism>
<dbReference type="Proteomes" id="UP001219525">
    <property type="component" value="Unassembled WGS sequence"/>
</dbReference>
<feature type="region of interest" description="Disordered" evidence="1">
    <location>
        <begin position="307"/>
        <end position="331"/>
    </location>
</feature>
<evidence type="ECO:0000256" key="1">
    <source>
        <dbReference type="SAM" id="MobiDB-lite"/>
    </source>
</evidence>
<gene>
    <name evidence="2" type="ORF">GGX14DRAFT_571419</name>
</gene>
<dbReference type="AlphaFoldDB" id="A0AAD6V5D7"/>
<dbReference type="EMBL" id="JARJCW010000059">
    <property type="protein sequence ID" value="KAJ7201300.1"/>
    <property type="molecule type" value="Genomic_DNA"/>
</dbReference>
<feature type="region of interest" description="Disordered" evidence="1">
    <location>
        <begin position="232"/>
        <end position="251"/>
    </location>
</feature>
<evidence type="ECO:0000313" key="2">
    <source>
        <dbReference type="EMBL" id="KAJ7201300.1"/>
    </source>
</evidence>
<sequence length="331" mass="34503">MKVDGKPEINIPEPRNLPGSCAPLFVPLQNWKSRERHDAAYMQHYAFVPSSFRVYTLGSTAKEECPGADFERVQTWDAALERARAHCQAHHKHKGESPDNLRPQLGTVYESEAHAAAAARLLGLSVESDDADAFFCSGSGRENATADGGCENATAAAAHSPTPAPVAHERAAPTLRPQMRAKPLAPTTGAATRSRTSASAVRERAASAYRPQTRASAVASSSSSISTASSLSASSLPASSHGARPESESASATFSTTSSLQGAGFFISGSTGVVYTSAAQALLEASRTHGSVRPATLNEAVESLNLSAHVGSRQDGGGHGSSMPRGGKRPR</sequence>
<feature type="region of interest" description="Disordered" evidence="1">
    <location>
        <begin position="154"/>
        <end position="224"/>
    </location>
</feature>
<keyword evidence="3" id="KW-1185">Reference proteome</keyword>
<feature type="compositionally biased region" description="Low complexity" evidence="1">
    <location>
        <begin position="185"/>
        <end position="200"/>
    </location>
</feature>
<comment type="caution">
    <text evidence="2">The sequence shown here is derived from an EMBL/GenBank/DDBJ whole genome shotgun (WGS) entry which is preliminary data.</text>
</comment>
<accession>A0AAD6V5D7</accession>
<feature type="compositionally biased region" description="Low complexity" evidence="1">
    <location>
        <begin position="215"/>
        <end position="224"/>
    </location>
</feature>
<protein>
    <submittedName>
        <fullName evidence="2">Uncharacterized protein</fullName>
    </submittedName>
</protein>
<name>A0AAD6V5D7_9AGAR</name>
<evidence type="ECO:0000313" key="3">
    <source>
        <dbReference type="Proteomes" id="UP001219525"/>
    </source>
</evidence>